<keyword evidence="11" id="KW-1185">Reference proteome</keyword>
<evidence type="ECO:0000256" key="1">
    <source>
        <dbReference type="ARBA" id="ARBA00001974"/>
    </source>
</evidence>
<evidence type="ECO:0000256" key="8">
    <source>
        <dbReference type="ARBA" id="ARBA00023014"/>
    </source>
</evidence>
<dbReference type="InterPro" id="IPR017941">
    <property type="entry name" value="Rieske_2Fe-2S"/>
</dbReference>
<dbReference type="Proteomes" id="UP000635726">
    <property type="component" value="Unassembled WGS sequence"/>
</dbReference>
<proteinExistence type="predicted"/>
<dbReference type="Pfam" id="PF00355">
    <property type="entry name" value="Rieske"/>
    <property type="match status" value="1"/>
</dbReference>
<evidence type="ECO:0000256" key="5">
    <source>
        <dbReference type="ARBA" id="ARBA00022827"/>
    </source>
</evidence>
<dbReference type="Gene3D" id="3.50.50.60">
    <property type="entry name" value="FAD/NAD(P)-binding domain"/>
    <property type="match status" value="2"/>
</dbReference>
<dbReference type="Gene3D" id="3.30.390.30">
    <property type="match status" value="1"/>
</dbReference>
<dbReference type="InterPro" id="IPR028202">
    <property type="entry name" value="Reductase_C"/>
</dbReference>
<keyword evidence="3" id="KW-0001">2Fe-2S</keyword>
<dbReference type="Pfam" id="PF14759">
    <property type="entry name" value="Reductase_C"/>
    <property type="match status" value="1"/>
</dbReference>
<dbReference type="AlphaFoldDB" id="A0A917PAD8"/>
<dbReference type="InterPro" id="IPR016156">
    <property type="entry name" value="FAD/NAD-linked_Rdtase_dimer_sf"/>
</dbReference>
<keyword evidence="4" id="KW-0479">Metal-binding</keyword>
<dbReference type="EMBL" id="BMOE01000002">
    <property type="protein sequence ID" value="GGJ68236.1"/>
    <property type="molecule type" value="Genomic_DNA"/>
</dbReference>
<evidence type="ECO:0000256" key="3">
    <source>
        <dbReference type="ARBA" id="ARBA00022714"/>
    </source>
</evidence>
<reference evidence="10" key="1">
    <citation type="journal article" date="2014" name="Int. J. Syst. Evol. Microbiol.">
        <title>Complete genome sequence of Corynebacterium casei LMG S-19264T (=DSM 44701T), isolated from a smear-ripened cheese.</title>
        <authorList>
            <consortium name="US DOE Joint Genome Institute (JGI-PGF)"/>
            <person name="Walter F."/>
            <person name="Albersmeier A."/>
            <person name="Kalinowski J."/>
            <person name="Ruckert C."/>
        </authorList>
    </citation>
    <scope>NUCLEOTIDE SEQUENCE</scope>
    <source>
        <strain evidence="10">JCM 14371</strain>
    </source>
</reference>
<dbReference type="PRINTS" id="PR00368">
    <property type="entry name" value="FADPNR"/>
</dbReference>
<evidence type="ECO:0000259" key="9">
    <source>
        <dbReference type="PROSITE" id="PS51296"/>
    </source>
</evidence>
<evidence type="ECO:0000313" key="11">
    <source>
        <dbReference type="Proteomes" id="UP000635726"/>
    </source>
</evidence>
<name>A0A917PAD8_9DEIO</name>
<evidence type="ECO:0000256" key="2">
    <source>
        <dbReference type="ARBA" id="ARBA00022630"/>
    </source>
</evidence>
<dbReference type="InterPro" id="IPR036922">
    <property type="entry name" value="Rieske_2Fe-2S_sf"/>
</dbReference>
<dbReference type="InterPro" id="IPR050446">
    <property type="entry name" value="FAD-oxidoreductase/Apoptosis"/>
</dbReference>
<dbReference type="InterPro" id="IPR023753">
    <property type="entry name" value="FAD/NAD-binding_dom"/>
</dbReference>
<dbReference type="SUPFAM" id="SSF51905">
    <property type="entry name" value="FAD/NAD(P)-binding domain"/>
    <property type="match status" value="2"/>
</dbReference>
<gene>
    <name evidence="10" type="ORF">GCM10008939_10780</name>
</gene>
<dbReference type="PANTHER" id="PTHR43557:SF2">
    <property type="entry name" value="RIESKE DOMAIN-CONTAINING PROTEIN-RELATED"/>
    <property type="match status" value="1"/>
</dbReference>
<evidence type="ECO:0000256" key="4">
    <source>
        <dbReference type="ARBA" id="ARBA00022723"/>
    </source>
</evidence>
<keyword evidence="8" id="KW-0411">Iron-sulfur</keyword>
<dbReference type="PROSITE" id="PS51296">
    <property type="entry name" value="RIESKE"/>
    <property type="match status" value="1"/>
</dbReference>
<organism evidence="10 11">
    <name type="scientific">Deinococcus aquiradiocola</name>
    <dbReference type="NCBI Taxonomy" id="393059"/>
    <lineage>
        <taxon>Bacteria</taxon>
        <taxon>Thermotogati</taxon>
        <taxon>Deinococcota</taxon>
        <taxon>Deinococci</taxon>
        <taxon>Deinococcales</taxon>
        <taxon>Deinococcaceae</taxon>
        <taxon>Deinococcus</taxon>
    </lineage>
</organism>
<feature type="domain" description="Rieske" evidence="9">
    <location>
        <begin position="3"/>
        <end position="98"/>
    </location>
</feature>
<dbReference type="InterPro" id="IPR036188">
    <property type="entry name" value="FAD/NAD-bd_sf"/>
</dbReference>
<protein>
    <submittedName>
        <fullName evidence="10">Pyridine nucleotide-disulfide oxidoreductase</fullName>
    </submittedName>
</protein>
<keyword evidence="2" id="KW-0285">Flavoprotein</keyword>
<sequence>MPTLTFQLNDVPDGGMRTFDLGDALVLVTRDGDAVHAMNGRCPHAGANLGEGVRCGDRVVCPWHHATFHAASGALTEPPALQGLAAYTVTRDGAQCTVDPAVPLERPAPAPQGRPEEHTVIVGGGPAGFMAAQTLRQEGYAGRVTLLTAEPHAPYDRTALSKGYLSGKVQEADLPLGGPDWARTHGVDLRAGTRVTAIDRASGRVTVSGTGTFTADRVLVSTGSQPVRPDRPGTALDGVFTLRTLEDARALRDAARGADLVIVGGSFIGLEAASSLVQTAASVTVVAQEDEIMSRAVTPAVGRAVRRLHEEHGVTFRLGAELDRLDGDGQAVTGVTLRSGETLPAGVVLLGTGVRPVTDLLGDAADEKGAVHPDALLRLDPDTLAAGDIASAPTVLGEMRVEHWRVALQHGMVAAYTLLGRAGGADGESMGGEGTDVRVPFFWTQQYGKSLRYVGHAESLHDTACWGDPDAYDFMEFTFDGDRTVVASAMGRDRALAAFAELLRMGRAPTPTEIRAGEFDLVERLTA</sequence>
<accession>A0A917PAD8</accession>
<comment type="cofactor">
    <cofactor evidence="1">
        <name>FAD</name>
        <dbReference type="ChEBI" id="CHEBI:57692"/>
    </cofactor>
</comment>
<reference evidence="10" key="2">
    <citation type="submission" date="2020-09" db="EMBL/GenBank/DDBJ databases">
        <authorList>
            <person name="Sun Q."/>
            <person name="Ohkuma M."/>
        </authorList>
    </citation>
    <scope>NUCLEOTIDE SEQUENCE</scope>
    <source>
        <strain evidence="10">JCM 14371</strain>
    </source>
</reference>
<dbReference type="GO" id="GO:0051537">
    <property type="term" value="F:2 iron, 2 sulfur cluster binding"/>
    <property type="evidence" value="ECO:0007669"/>
    <property type="project" value="UniProtKB-KW"/>
</dbReference>
<keyword evidence="5" id="KW-0274">FAD</keyword>
<dbReference type="GO" id="GO:0005737">
    <property type="term" value="C:cytoplasm"/>
    <property type="evidence" value="ECO:0007669"/>
    <property type="project" value="TreeGrafter"/>
</dbReference>
<dbReference type="Gene3D" id="2.102.10.10">
    <property type="entry name" value="Rieske [2Fe-2S] iron-sulphur domain"/>
    <property type="match status" value="1"/>
</dbReference>
<dbReference type="SUPFAM" id="SSF55424">
    <property type="entry name" value="FAD/NAD-linked reductases, dimerisation (C-terminal) domain"/>
    <property type="match status" value="1"/>
</dbReference>
<dbReference type="GO" id="GO:0016651">
    <property type="term" value="F:oxidoreductase activity, acting on NAD(P)H"/>
    <property type="evidence" value="ECO:0007669"/>
    <property type="project" value="TreeGrafter"/>
</dbReference>
<dbReference type="SUPFAM" id="SSF50022">
    <property type="entry name" value="ISP domain"/>
    <property type="match status" value="1"/>
</dbReference>
<dbReference type="PRINTS" id="PR00411">
    <property type="entry name" value="PNDRDTASEI"/>
</dbReference>
<evidence type="ECO:0000313" key="10">
    <source>
        <dbReference type="EMBL" id="GGJ68236.1"/>
    </source>
</evidence>
<keyword evidence="6" id="KW-0560">Oxidoreductase</keyword>
<keyword evidence="7" id="KW-0408">Iron</keyword>
<evidence type="ECO:0000256" key="6">
    <source>
        <dbReference type="ARBA" id="ARBA00023002"/>
    </source>
</evidence>
<dbReference type="Pfam" id="PF07992">
    <property type="entry name" value="Pyr_redox_2"/>
    <property type="match status" value="1"/>
</dbReference>
<comment type="caution">
    <text evidence="10">The sequence shown here is derived from an EMBL/GenBank/DDBJ whole genome shotgun (WGS) entry which is preliminary data.</text>
</comment>
<evidence type="ECO:0000256" key="7">
    <source>
        <dbReference type="ARBA" id="ARBA00023004"/>
    </source>
</evidence>
<dbReference type="RefSeq" id="WP_188961231.1">
    <property type="nucleotide sequence ID" value="NZ_BMOE01000002.1"/>
</dbReference>
<dbReference type="PANTHER" id="PTHR43557">
    <property type="entry name" value="APOPTOSIS-INDUCING FACTOR 1"/>
    <property type="match status" value="1"/>
</dbReference>
<dbReference type="GO" id="GO:0046872">
    <property type="term" value="F:metal ion binding"/>
    <property type="evidence" value="ECO:0007669"/>
    <property type="project" value="UniProtKB-KW"/>
</dbReference>